<feature type="domain" description="Putative zinc-finger" evidence="2">
    <location>
        <begin position="8"/>
        <end position="28"/>
    </location>
</feature>
<keyword evidence="1" id="KW-0812">Transmembrane</keyword>
<reference evidence="3 4" key="1">
    <citation type="submission" date="2015-09" db="EMBL/GenBank/DDBJ databases">
        <title>Whole genome shotgun sequence assembly of Aphanizomenon flos-aquae UKL13.</title>
        <authorList>
            <person name="Driscoll C."/>
        </authorList>
    </citation>
    <scope>NUCLEOTIDE SEQUENCE [LARGE SCALE GENOMIC DNA]</scope>
    <source>
        <strain evidence="3">MDT13</strain>
    </source>
</reference>
<comment type="caution">
    <text evidence="3">The sequence shown here is derived from an EMBL/GenBank/DDBJ whole genome shotgun (WGS) entry which is preliminary data.</text>
</comment>
<proteinExistence type="predicted"/>
<accession>A0A1B7W2B4</accession>
<evidence type="ECO:0000313" key="3">
    <source>
        <dbReference type="EMBL" id="OBQ27427.1"/>
    </source>
</evidence>
<dbReference type="InterPro" id="IPR027383">
    <property type="entry name" value="Znf_put"/>
</dbReference>
<dbReference type="EMBL" id="LJOY01000001">
    <property type="protein sequence ID" value="OBQ27427.1"/>
    <property type="molecule type" value="Genomic_DNA"/>
</dbReference>
<protein>
    <submittedName>
        <fullName evidence="3">Transcriptional regulator</fullName>
    </submittedName>
</protein>
<name>A0A1B7W2B4_APHFL</name>
<dbReference type="PATRIC" id="fig|1710894.3.peg.2258"/>
<gene>
    <name evidence="3" type="ORF">AN481_00440</name>
</gene>
<evidence type="ECO:0000259" key="2">
    <source>
        <dbReference type="Pfam" id="PF13490"/>
    </source>
</evidence>
<sequence length="156" mass="17610">MDKRGFFELLSAYLDGEVTATERKQVEEWLSTDTDIKSLYKRLLTLRQSLQNLPIPTVVQSPETTLNIVLSRLRFRYRLNWMLGGAVTAVCIIGAMSSLFPNSSRMLEFARTQPTESTATEPVVTKFSIMIALNNPVFEIPKTAISPDEQPVNKLD</sequence>
<organism evidence="3 4">
    <name type="scientific">Aphanizomenon flos-aquae LD13</name>
    <dbReference type="NCBI Taxonomy" id="1710894"/>
    <lineage>
        <taxon>Bacteria</taxon>
        <taxon>Bacillati</taxon>
        <taxon>Cyanobacteriota</taxon>
        <taxon>Cyanophyceae</taxon>
        <taxon>Nostocales</taxon>
        <taxon>Aphanizomenonaceae</taxon>
        <taxon>Aphanizomenon</taxon>
    </lineage>
</organism>
<keyword evidence="1" id="KW-1133">Transmembrane helix</keyword>
<dbReference type="Proteomes" id="UP000092382">
    <property type="component" value="Unassembled WGS sequence"/>
</dbReference>
<dbReference type="Pfam" id="PF13490">
    <property type="entry name" value="zf-HC2"/>
    <property type="match status" value="1"/>
</dbReference>
<feature type="transmembrane region" description="Helical" evidence="1">
    <location>
        <begin position="79"/>
        <end position="100"/>
    </location>
</feature>
<evidence type="ECO:0000256" key="1">
    <source>
        <dbReference type="SAM" id="Phobius"/>
    </source>
</evidence>
<evidence type="ECO:0000313" key="4">
    <source>
        <dbReference type="Proteomes" id="UP000092382"/>
    </source>
</evidence>
<keyword evidence="1" id="KW-0472">Membrane</keyword>
<dbReference type="AlphaFoldDB" id="A0A1B7W2B4"/>